<keyword evidence="1" id="KW-0175">Coiled coil</keyword>
<dbReference type="AlphaFoldDB" id="A0AAU9STN4"/>
<accession>A0AAU9STN4</accession>
<feature type="coiled-coil region" evidence="1">
    <location>
        <begin position="69"/>
        <end position="96"/>
    </location>
</feature>
<dbReference type="Proteomes" id="UP000836841">
    <property type="component" value="Chromosome 6"/>
</dbReference>
<dbReference type="EMBL" id="OU466862">
    <property type="protein sequence ID" value="CAH2070608.1"/>
    <property type="molecule type" value="Genomic_DNA"/>
</dbReference>
<name>A0AAU9STN4_THLAR</name>
<feature type="non-terminal residue" evidence="2">
    <location>
        <position position="145"/>
    </location>
</feature>
<reference evidence="2 3" key="1">
    <citation type="submission" date="2022-03" db="EMBL/GenBank/DDBJ databases">
        <authorList>
            <person name="Nunn A."/>
            <person name="Chopra R."/>
            <person name="Nunn A."/>
            <person name="Contreras Garrido A."/>
        </authorList>
    </citation>
    <scope>NUCLEOTIDE SEQUENCE [LARGE SCALE GENOMIC DNA]</scope>
</reference>
<sequence length="145" mass="16769">ELIAKKCRALEQQILSQRTQDHDDPLELHRLTQTEIEIIFEKEVQVKKGGRFGYGSIPKNADPNAIDTSAFFEEEHIETQEELNKANKKIDEMGLKLNDVDFWASIMRSAYPNLVPPLDESKRKPRPLNFSFILIFSSCFKSFLL</sequence>
<keyword evidence="3" id="KW-1185">Reference proteome</keyword>
<protein>
    <submittedName>
        <fullName evidence="2">Uncharacterized protein</fullName>
    </submittedName>
</protein>
<evidence type="ECO:0000313" key="3">
    <source>
        <dbReference type="Proteomes" id="UP000836841"/>
    </source>
</evidence>
<evidence type="ECO:0000313" key="2">
    <source>
        <dbReference type="EMBL" id="CAH2070608.1"/>
    </source>
</evidence>
<evidence type="ECO:0000256" key="1">
    <source>
        <dbReference type="SAM" id="Coils"/>
    </source>
</evidence>
<gene>
    <name evidence="2" type="ORF">TAV2_LOCUS19637</name>
</gene>
<proteinExistence type="predicted"/>
<organism evidence="2 3">
    <name type="scientific">Thlaspi arvense</name>
    <name type="common">Field penny-cress</name>
    <dbReference type="NCBI Taxonomy" id="13288"/>
    <lineage>
        <taxon>Eukaryota</taxon>
        <taxon>Viridiplantae</taxon>
        <taxon>Streptophyta</taxon>
        <taxon>Embryophyta</taxon>
        <taxon>Tracheophyta</taxon>
        <taxon>Spermatophyta</taxon>
        <taxon>Magnoliopsida</taxon>
        <taxon>eudicotyledons</taxon>
        <taxon>Gunneridae</taxon>
        <taxon>Pentapetalae</taxon>
        <taxon>rosids</taxon>
        <taxon>malvids</taxon>
        <taxon>Brassicales</taxon>
        <taxon>Brassicaceae</taxon>
        <taxon>Thlaspideae</taxon>
        <taxon>Thlaspi</taxon>
    </lineage>
</organism>